<evidence type="ECO:0000313" key="3">
    <source>
        <dbReference type="RefSeq" id="XP_030515724.1"/>
    </source>
</evidence>
<keyword evidence="2" id="KW-1185">Reference proteome</keyword>
<organism evidence="2 3">
    <name type="scientific">Rhodamnia argentea</name>
    <dbReference type="NCBI Taxonomy" id="178133"/>
    <lineage>
        <taxon>Eukaryota</taxon>
        <taxon>Viridiplantae</taxon>
        <taxon>Streptophyta</taxon>
        <taxon>Embryophyta</taxon>
        <taxon>Tracheophyta</taxon>
        <taxon>Spermatophyta</taxon>
        <taxon>Magnoliopsida</taxon>
        <taxon>eudicotyledons</taxon>
        <taxon>Gunneridae</taxon>
        <taxon>Pentapetalae</taxon>
        <taxon>rosids</taxon>
        <taxon>malvids</taxon>
        <taxon>Myrtales</taxon>
        <taxon>Myrtaceae</taxon>
        <taxon>Myrtoideae</taxon>
        <taxon>Myrteae</taxon>
        <taxon>Australasian group</taxon>
        <taxon>Rhodamnia</taxon>
    </lineage>
</organism>
<dbReference type="GO" id="GO:0045893">
    <property type="term" value="P:positive regulation of DNA-templated transcription"/>
    <property type="evidence" value="ECO:0007669"/>
    <property type="project" value="TreeGrafter"/>
</dbReference>
<dbReference type="GO" id="GO:0005634">
    <property type="term" value="C:nucleus"/>
    <property type="evidence" value="ECO:0007669"/>
    <property type="project" value="TreeGrafter"/>
</dbReference>
<dbReference type="Proteomes" id="UP000827889">
    <property type="component" value="Chromosome 10"/>
</dbReference>
<protein>
    <submittedName>
        <fullName evidence="3">Transcription factor VOZ1-like isoform X1</fullName>
    </submittedName>
</protein>
<dbReference type="AlphaFoldDB" id="A0A8B8N0U2"/>
<dbReference type="GO" id="GO:0043565">
    <property type="term" value="F:sequence-specific DNA binding"/>
    <property type="evidence" value="ECO:0007669"/>
    <property type="project" value="TreeGrafter"/>
</dbReference>
<accession>A0A8B8N0U2</accession>
<dbReference type="PANTHER" id="PTHR33873">
    <property type="entry name" value="TRANSCRIPTION FACTOR VOZ1"/>
    <property type="match status" value="1"/>
</dbReference>
<sequence>MKLFHISFTQEMDSETKIKCEAATQQQLSEKARKLIDDIQEIMKEFQLAWKRGRTGDTSVMVEQVLQSFSDLKAEINASSPASPIPVDSLGSFSEDIQRMLQLYDEQGDATSTLVELAGLEPEPDTQSFQTANFTAAQEADFVNFEQQVPGSQEFYQCGINLGMHHTDVNDSDLSAQFDFLNFDFHQDNDHGHFGEANDAKQIGRDVGANILPLVNPPPSAFLGPKCALWDCQRPAQGSEWCLDYCSTMHADLALSEGSPGMKPVLRPGGIGLKDDRLLSSLVAKMQGKNVGIPECHGAAIEKSPWNASKLFDLSLLGGENIREWLFFDKPRRAFESGNRKQRSLSDYSGRGWHESRKLLMKELGGRKRSYYMDPQPPGSFEWHLFEYEIISSDCCALYKLELKLVSVKKSPKGKSANDSVVDLQKQMGRLTADVSPDTKLPVKGRTKADLKADSEC</sequence>
<dbReference type="InterPro" id="IPR039277">
    <property type="entry name" value="VOZ1/VOZ2"/>
</dbReference>
<feature type="compositionally biased region" description="Basic and acidic residues" evidence="1">
    <location>
        <begin position="447"/>
        <end position="457"/>
    </location>
</feature>
<dbReference type="PANTHER" id="PTHR33873:SF15">
    <property type="entry name" value="TRANSCRIPTION FACTOR VOZ2"/>
    <property type="match status" value="1"/>
</dbReference>
<dbReference type="KEGG" id="rarg:115729332"/>
<dbReference type="RefSeq" id="XP_030515724.1">
    <property type="nucleotide sequence ID" value="XM_030659864.2"/>
</dbReference>
<name>A0A8B8N0U2_9MYRT</name>
<proteinExistence type="predicted"/>
<evidence type="ECO:0000313" key="2">
    <source>
        <dbReference type="Proteomes" id="UP000827889"/>
    </source>
</evidence>
<evidence type="ECO:0000256" key="1">
    <source>
        <dbReference type="SAM" id="MobiDB-lite"/>
    </source>
</evidence>
<dbReference type="GeneID" id="115729332"/>
<dbReference type="OrthoDB" id="1848362at2759"/>
<dbReference type="GO" id="GO:0048578">
    <property type="term" value="P:positive regulation of long-day photoperiodism, flowering"/>
    <property type="evidence" value="ECO:0007669"/>
    <property type="project" value="InterPro"/>
</dbReference>
<reference evidence="3" key="1">
    <citation type="submission" date="2025-08" db="UniProtKB">
        <authorList>
            <consortium name="RefSeq"/>
        </authorList>
    </citation>
    <scope>IDENTIFICATION</scope>
    <source>
        <tissue evidence="3">Leaf</tissue>
    </source>
</reference>
<gene>
    <name evidence="3" type="primary">LOC115729332</name>
</gene>
<feature type="region of interest" description="Disordered" evidence="1">
    <location>
        <begin position="433"/>
        <end position="457"/>
    </location>
</feature>